<name>A0A9P1J550_9PELO</name>
<reference evidence="2" key="1">
    <citation type="submission" date="2022-11" db="EMBL/GenBank/DDBJ databases">
        <authorList>
            <person name="Kikuchi T."/>
        </authorList>
    </citation>
    <scope>NUCLEOTIDE SEQUENCE</scope>
    <source>
        <strain evidence="2">PS1010</strain>
    </source>
</reference>
<evidence type="ECO:0000313" key="2">
    <source>
        <dbReference type="EMBL" id="CAI5456721.1"/>
    </source>
</evidence>
<organism evidence="2 3">
    <name type="scientific">Caenorhabditis angaria</name>
    <dbReference type="NCBI Taxonomy" id="860376"/>
    <lineage>
        <taxon>Eukaryota</taxon>
        <taxon>Metazoa</taxon>
        <taxon>Ecdysozoa</taxon>
        <taxon>Nematoda</taxon>
        <taxon>Chromadorea</taxon>
        <taxon>Rhabditida</taxon>
        <taxon>Rhabditina</taxon>
        <taxon>Rhabditomorpha</taxon>
        <taxon>Rhabditoidea</taxon>
        <taxon>Rhabditidae</taxon>
        <taxon>Peloderinae</taxon>
        <taxon>Caenorhabditis</taxon>
    </lineage>
</organism>
<sequence>MNLLVRMDSFHPIKQKSNIVCNTIRTAKLCSSPEYISHSTNMAKKVLEKNGYYFSNEKTKRSFHKKRITVPSNMDRCIMPIPFLGDAITKQIRNLLNSLSLEAQVIELKGRSLGDILTKNRCFDNVCHHRDCFICRKLGIGKCNVKGVVYKITCDCGEIYIGETGRPLFERFAEHQRAAKNPLTKSYLNTTWSKHAVEKHGGTALTLDLKILEVERNTTRRKILEGVAIKHANPTLNTKEELSEMIAKLGTLELAV</sequence>
<proteinExistence type="predicted"/>
<protein>
    <recommendedName>
        <fullName evidence="1">Helix-turn-helix domain-containing protein</fullName>
    </recommendedName>
</protein>
<dbReference type="CDD" id="cd10442">
    <property type="entry name" value="GIY-YIG_PLEs"/>
    <property type="match status" value="1"/>
</dbReference>
<evidence type="ECO:0000259" key="1">
    <source>
        <dbReference type="Pfam" id="PF26215"/>
    </source>
</evidence>
<dbReference type="InterPro" id="IPR035901">
    <property type="entry name" value="GIY-YIG_endonuc_sf"/>
</dbReference>
<dbReference type="AlphaFoldDB" id="A0A9P1J550"/>
<dbReference type="OrthoDB" id="5839195at2759"/>
<accession>A0A9P1J550</accession>
<evidence type="ECO:0000313" key="3">
    <source>
        <dbReference type="Proteomes" id="UP001152747"/>
    </source>
</evidence>
<dbReference type="InterPro" id="IPR058912">
    <property type="entry name" value="HTH_animal"/>
</dbReference>
<comment type="caution">
    <text evidence="2">The sequence shown here is derived from an EMBL/GenBank/DDBJ whole genome shotgun (WGS) entry which is preliminary data.</text>
</comment>
<dbReference type="PANTHER" id="PTHR21301">
    <property type="entry name" value="REVERSE TRANSCRIPTASE"/>
    <property type="match status" value="1"/>
</dbReference>
<dbReference type="PANTHER" id="PTHR21301:SF10">
    <property type="entry name" value="REVERSE TRANSCRIPTASE DOMAIN-CONTAINING PROTEIN"/>
    <property type="match status" value="1"/>
</dbReference>
<keyword evidence="3" id="KW-1185">Reference proteome</keyword>
<dbReference type="Gene3D" id="3.40.1440.10">
    <property type="entry name" value="GIY-YIG endonuclease"/>
    <property type="match status" value="1"/>
</dbReference>
<dbReference type="Pfam" id="PF26215">
    <property type="entry name" value="HTH_animal"/>
    <property type="match status" value="1"/>
</dbReference>
<dbReference type="Proteomes" id="UP001152747">
    <property type="component" value="Unassembled WGS sequence"/>
</dbReference>
<feature type="domain" description="Helix-turn-helix" evidence="1">
    <location>
        <begin position="8"/>
        <end position="52"/>
    </location>
</feature>
<dbReference type="EMBL" id="CANHGI010000006">
    <property type="protein sequence ID" value="CAI5456721.1"/>
    <property type="molecule type" value="Genomic_DNA"/>
</dbReference>
<gene>
    <name evidence="2" type="ORF">CAMP_LOCUS19358</name>
</gene>